<dbReference type="EMBL" id="FONW01000001">
    <property type="protein sequence ID" value="SFE61514.1"/>
    <property type="molecule type" value="Genomic_DNA"/>
</dbReference>
<dbReference type="RefSeq" id="WP_093918287.1">
    <property type="nucleotide sequence ID" value="NZ_FONW01000001.1"/>
</dbReference>
<evidence type="ECO:0000259" key="2">
    <source>
        <dbReference type="Pfam" id="PF12081"/>
    </source>
</evidence>
<dbReference type="Pfam" id="PF21602">
    <property type="entry name" value="GldM_3rd"/>
    <property type="match status" value="1"/>
</dbReference>
<dbReference type="Proteomes" id="UP000198964">
    <property type="component" value="Unassembled WGS sequence"/>
</dbReference>
<feature type="domain" description="Gliding motility-associated protein GldM first immunoglobulin-like" evidence="3">
    <location>
        <begin position="248"/>
        <end position="343"/>
    </location>
</feature>
<feature type="domain" description="Gliding motility-associated protein GldM C-terminal" evidence="1">
    <location>
        <begin position="433"/>
        <end position="539"/>
    </location>
</feature>
<dbReference type="Pfam" id="PF21601">
    <property type="entry name" value="GldM_2nd"/>
    <property type="match status" value="1"/>
</dbReference>
<dbReference type="InterPro" id="IPR048406">
    <property type="entry name" value="GldM_Ig-like-2"/>
</dbReference>
<dbReference type="Pfam" id="PF12081">
    <property type="entry name" value="GldM_1st"/>
    <property type="match status" value="1"/>
</dbReference>
<dbReference type="STRING" id="655355.SAMN05216283_101557"/>
<dbReference type="InterPro" id="IPR022720">
    <property type="entry name" value="Motility-assoc_prot_GldM_N"/>
</dbReference>
<dbReference type="InterPro" id="IPR048405">
    <property type="entry name" value="GldM_Ig-like-1"/>
</dbReference>
<dbReference type="NCBIfam" id="TIGR03517">
    <property type="entry name" value="GldM_gliding"/>
    <property type="match status" value="1"/>
</dbReference>
<reference evidence="5 6" key="1">
    <citation type="submission" date="2016-10" db="EMBL/GenBank/DDBJ databases">
        <authorList>
            <person name="de Groot N.N."/>
        </authorList>
    </citation>
    <scope>NUCLEOTIDE SEQUENCE [LARGE SCALE GENOMIC DNA]</scope>
    <source>
        <strain evidence="5 6">CGMCC 1.9156</strain>
    </source>
</reference>
<evidence type="ECO:0000313" key="5">
    <source>
        <dbReference type="EMBL" id="SFE61514.1"/>
    </source>
</evidence>
<evidence type="ECO:0000313" key="6">
    <source>
        <dbReference type="Proteomes" id="UP000198964"/>
    </source>
</evidence>
<feature type="domain" description="Gliding motility-associated protein GldM second immunoglobulin-like" evidence="4">
    <location>
        <begin position="346"/>
        <end position="430"/>
    </location>
</feature>
<protein>
    <submittedName>
        <fullName evidence="5">Gliding motility-associated protein GldM</fullName>
    </submittedName>
</protein>
<organism evidence="5 6">
    <name type="scientific">Sunxiuqinia elliptica</name>
    <dbReference type="NCBI Taxonomy" id="655355"/>
    <lineage>
        <taxon>Bacteria</taxon>
        <taxon>Pseudomonadati</taxon>
        <taxon>Bacteroidota</taxon>
        <taxon>Bacteroidia</taxon>
        <taxon>Marinilabiliales</taxon>
        <taxon>Prolixibacteraceae</taxon>
        <taxon>Sunxiuqinia</taxon>
    </lineage>
</organism>
<gene>
    <name evidence="5" type="ORF">SAMN05216283_101557</name>
</gene>
<evidence type="ECO:0000259" key="1">
    <source>
        <dbReference type="Pfam" id="PF12080"/>
    </source>
</evidence>
<accession>A0A1I2BZQ8</accession>
<evidence type="ECO:0000259" key="3">
    <source>
        <dbReference type="Pfam" id="PF21601"/>
    </source>
</evidence>
<dbReference type="AlphaFoldDB" id="A0A1I2BZQ8"/>
<proteinExistence type="predicted"/>
<keyword evidence="6" id="KW-1185">Reference proteome</keyword>
<dbReference type="InterPro" id="IPR022719">
    <property type="entry name" value="Motility-assoc_prot_GldM_C"/>
</dbReference>
<evidence type="ECO:0000259" key="4">
    <source>
        <dbReference type="Pfam" id="PF21602"/>
    </source>
</evidence>
<feature type="domain" description="Gliding motility-associated protein GldM N-terminal" evidence="2">
    <location>
        <begin position="33"/>
        <end position="244"/>
    </location>
</feature>
<name>A0A1I2BZQ8_9BACT</name>
<dbReference type="InterPro" id="IPR019859">
    <property type="entry name" value="Motility-assoc_prot_GldM"/>
</dbReference>
<dbReference type="Pfam" id="PF12080">
    <property type="entry name" value="GldM_4th"/>
    <property type="match status" value="1"/>
</dbReference>
<sequence length="539" mass="60402">MGTKNCPETPRQKMINMMYLVLLAMMALNVASEVLDAFRVVDSSLMQTFKSVDSKNEQIYASFAQAYEENPQKVKEWKEKSDQVKALTDSLNLKITRLKEELVMKSKGTNLTEEGEVFDSHGEQSFILNAKGDTLLIKKDDELNIPSEIMIRLGRAEDLKTDIIALKEAFLALLDEDSPIRATIEQELDTSDPKSTLKEGVADKRTWEIEHFDNKPLIAVITLLSKMQIDIQNAESNILSYLYSQIDASSFKFNKLGARVIAKSSYVLEGDVYRAEVFLAAEDTTQQPIILVNNKPLKIVDGKGIYEVPATSSGNFEWGGIIKYRTPEGGYNTYDFTEEYQVSKPSVTISPTKMNVFYMGVPNPVSISVPGVPSENLEVSISNGRIEKNGKDYIVRPKAEDINGRNTKVSVNANFDGQKRFMGSMDFRVKQVPDPEATIAEKSSGVIRKEDLLAEDGIFAALKDFDFDLKFVVTQFDITFTGAGGYNNTWSSTSNRFTNDQRDQFRQLAPGSIIYIDNIFAHGDDGTDRELSPISFKIR</sequence>